<dbReference type="Pfam" id="PF03479">
    <property type="entry name" value="PCC"/>
    <property type="match status" value="1"/>
</dbReference>
<name>A0A3Q0J588_DIACI</name>
<dbReference type="PANTHER" id="PTHR34988:SF1">
    <property type="entry name" value="DNA-BINDING PROTEIN"/>
    <property type="match status" value="1"/>
</dbReference>
<dbReference type="CDD" id="cd11378">
    <property type="entry name" value="DUF296"/>
    <property type="match status" value="1"/>
</dbReference>
<keyword evidence="2" id="KW-1185">Reference proteome</keyword>
<dbReference type="STRING" id="121845.A0A3Q0J588"/>
<dbReference type="Gene3D" id="3.30.1330.80">
    <property type="entry name" value="Hypothetical protein, similar to alpha- acetolactate decarboxylase, domain 2"/>
    <property type="match status" value="1"/>
</dbReference>
<feature type="domain" description="PPC" evidence="1">
    <location>
        <begin position="4"/>
        <end position="110"/>
    </location>
</feature>
<dbReference type="KEGG" id="dci:103512990"/>
<evidence type="ECO:0000313" key="3">
    <source>
        <dbReference type="RefSeq" id="XP_026682108.1"/>
    </source>
</evidence>
<protein>
    <submittedName>
        <fullName evidence="3">Uncharacterized protein LOC103512990</fullName>
    </submittedName>
</protein>
<dbReference type="PANTHER" id="PTHR34988">
    <property type="entry name" value="PROTEIN, PUTATIVE-RELATED"/>
    <property type="match status" value="1"/>
</dbReference>
<dbReference type="SUPFAM" id="SSF117856">
    <property type="entry name" value="AF0104/ALDC/Ptd012-like"/>
    <property type="match status" value="1"/>
</dbReference>
<dbReference type="InterPro" id="IPR005175">
    <property type="entry name" value="PPC_dom"/>
</dbReference>
<organism evidence="2 3">
    <name type="scientific">Diaphorina citri</name>
    <name type="common">Asian citrus psyllid</name>
    <dbReference type="NCBI Taxonomy" id="121845"/>
    <lineage>
        <taxon>Eukaryota</taxon>
        <taxon>Metazoa</taxon>
        <taxon>Ecdysozoa</taxon>
        <taxon>Arthropoda</taxon>
        <taxon>Hexapoda</taxon>
        <taxon>Insecta</taxon>
        <taxon>Pterygota</taxon>
        <taxon>Neoptera</taxon>
        <taxon>Paraneoptera</taxon>
        <taxon>Hemiptera</taxon>
        <taxon>Sternorrhyncha</taxon>
        <taxon>Psylloidea</taxon>
        <taxon>Psyllidae</taxon>
        <taxon>Diaphorininae</taxon>
        <taxon>Diaphorina</taxon>
    </lineage>
</organism>
<proteinExistence type="predicted"/>
<dbReference type="PaxDb" id="121845-A0A3Q0J588"/>
<dbReference type="GeneID" id="103512990"/>
<evidence type="ECO:0000313" key="2">
    <source>
        <dbReference type="Proteomes" id="UP000079169"/>
    </source>
</evidence>
<dbReference type="PROSITE" id="PS51742">
    <property type="entry name" value="PPC"/>
    <property type="match status" value="1"/>
</dbReference>
<dbReference type="Proteomes" id="UP000079169">
    <property type="component" value="Unplaced"/>
</dbReference>
<accession>A0A3Q0J588</accession>
<dbReference type="AlphaFoldDB" id="A0A3Q0J588"/>
<sequence length="110" mass="12100">MTSADGMKVLCVRLVRGDDLKVKLKALVEENNIRAGFIVSCVGSVSQATLRFATQVNGEHEIRTLSQNMEITSLVGTFSPGDQNPIPEHGDHLPSRYSLPEWLSPTYDTL</sequence>
<gene>
    <name evidence="3" type="primary">LOC103512990</name>
</gene>
<reference evidence="3" key="1">
    <citation type="submission" date="2025-08" db="UniProtKB">
        <authorList>
            <consortium name="RefSeq"/>
        </authorList>
    </citation>
    <scope>IDENTIFICATION</scope>
</reference>
<dbReference type="RefSeq" id="XP_026682108.1">
    <property type="nucleotide sequence ID" value="XM_026826307.1"/>
</dbReference>
<evidence type="ECO:0000259" key="1">
    <source>
        <dbReference type="PROSITE" id="PS51742"/>
    </source>
</evidence>